<dbReference type="InterPro" id="IPR031349">
    <property type="entry name" value="Tfb6"/>
</dbReference>
<proteinExistence type="predicted"/>
<evidence type="ECO:0000313" key="2">
    <source>
        <dbReference type="EMBL" id="SCU84442.1"/>
    </source>
</evidence>
<organism evidence="2 3">
    <name type="scientific">Lachancea nothofagi CBS 11611</name>
    <dbReference type="NCBI Taxonomy" id="1266666"/>
    <lineage>
        <taxon>Eukaryota</taxon>
        <taxon>Fungi</taxon>
        <taxon>Dikarya</taxon>
        <taxon>Ascomycota</taxon>
        <taxon>Saccharomycotina</taxon>
        <taxon>Saccharomycetes</taxon>
        <taxon>Saccharomycetales</taxon>
        <taxon>Saccharomycetaceae</taxon>
        <taxon>Lachancea</taxon>
    </lineage>
</organism>
<name>A0A1G4J4A2_9SACH</name>
<protein>
    <submittedName>
        <fullName evidence="2">LANO_0C01376g1_1</fullName>
    </submittedName>
</protein>
<dbReference type="AlphaFoldDB" id="A0A1G4J4A2"/>
<dbReference type="EMBL" id="LT598446">
    <property type="protein sequence ID" value="SCU84442.1"/>
    <property type="molecule type" value="Genomic_DNA"/>
</dbReference>
<dbReference type="GO" id="GO:0005675">
    <property type="term" value="C:transcription factor TFIIH holo complex"/>
    <property type="evidence" value="ECO:0007669"/>
    <property type="project" value="TreeGrafter"/>
</dbReference>
<evidence type="ECO:0000313" key="3">
    <source>
        <dbReference type="Proteomes" id="UP000189911"/>
    </source>
</evidence>
<dbReference type="Proteomes" id="UP000189911">
    <property type="component" value="Chromosome C"/>
</dbReference>
<dbReference type="OrthoDB" id="2567806at2759"/>
<feature type="region of interest" description="Disordered" evidence="1">
    <location>
        <begin position="36"/>
        <end position="69"/>
    </location>
</feature>
<dbReference type="PANTHER" id="PTHR37781:SF1">
    <property type="entry name" value="ADR380WP"/>
    <property type="match status" value="1"/>
</dbReference>
<sequence>MNLTPETPLHTGADEELNIDEVNELDDSDVQGLNLESEADTNGSSSIANDGQDLGMKRENSGDEDMGYDQRDDYVPRVNIGSPFSSNVDVARHFNADHVNQRRLSLAQQSKFIAYCDEKLMAIQRKFVQSRGLTEENGYRGLAPLLDDLKAVLDFVWYSVEGMSNTENLLGTDLDAMSANQFSGTKSTNIGQMYYLMQIADTFLEYLTKFDLGTLSAEEQHRTLSKAFKFLMILDKVFARSLEGLIPGNTIMNGTEMVRIAGIAERTRMTLTSFLEEQGVHGYHYEVSKIYEETLERCA</sequence>
<gene>
    <name evidence="2" type="ORF">LANO_0C01376G</name>
</gene>
<dbReference type="PANTHER" id="PTHR37781">
    <property type="entry name" value="TFIIH COMPLEX SUBUNIT"/>
    <property type="match status" value="1"/>
</dbReference>
<feature type="compositionally biased region" description="Polar residues" evidence="1">
    <location>
        <begin position="40"/>
        <end position="49"/>
    </location>
</feature>
<accession>A0A1G4J4A2</accession>
<evidence type="ECO:0000256" key="1">
    <source>
        <dbReference type="SAM" id="MobiDB-lite"/>
    </source>
</evidence>
<dbReference type="Pfam" id="PF17110">
    <property type="entry name" value="TFB6"/>
    <property type="match status" value="1"/>
</dbReference>
<reference evidence="3" key="1">
    <citation type="submission" date="2016-03" db="EMBL/GenBank/DDBJ databases">
        <authorList>
            <person name="Devillers Hugo."/>
        </authorList>
    </citation>
    <scope>NUCLEOTIDE SEQUENCE [LARGE SCALE GENOMIC DNA]</scope>
</reference>
<keyword evidence="3" id="KW-1185">Reference proteome</keyword>